<sequence length="230" mass="26910">MKSENNEFLTYDILKGYTIALSLKNKNYVNENDMSFNSDENEKNRQNFFTKLGINDLFKVRNKQIHSKIIHRAEKGITKEGDGLFSTDYDYALYLLTADCYNIFFTTDNGRTFGCLHAGWKGIIEGIVEESLKLFKGETEVVVLQGICEKHFVVENDVMEIFRKRFKDSYIKRVENKFSIDLRKIINDILDKDAYVKNIDLCNVCSKDILFSYREGDTLKRNISVIWRKI</sequence>
<evidence type="ECO:0000256" key="8">
    <source>
        <dbReference type="ARBA" id="ARBA00048968"/>
    </source>
</evidence>
<evidence type="ECO:0000256" key="6">
    <source>
        <dbReference type="ARBA" id="ARBA00022833"/>
    </source>
</evidence>
<evidence type="ECO:0000256" key="7">
    <source>
        <dbReference type="ARBA" id="ARBA00047989"/>
    </source>
</evidence>
<dbReference type="Gene3D" id="3.60.140.10">
    <property type="entry name" value="CNF1/YfiH-like putative cysteine hydrolases"/>
    <property type="match status" value="1"/>
</dbReference>
<keyword evidence="4" id="KW-0479">Metal-binding</keyword>
<dbReference type="InterPro" id="IPR003730">
    <property type="entry name" value="Cu_polyphenol_OxRdtase"/>
</dbReference>
<protein>
    <submittedName>
        <fullName evidence="10">Laccase domain-containing protein</fullName>
    </submittedName>
</protein>
<evidence type="ECO:0000256" key="4">
    <source>
        <dbReference type="ARBA" id="ARBA00022723"/>
    </source>
</evidence>
<reference evidence="10" key="1">
    <citation type="journal article" date="2020" name="mSystems">
        <title>Genome- and Community-Level Interaction Insights into Carbon Utilization and Element Cycling Functions of Hydrothermarchaeota in Hydrothermal Sediment.</title>
        <authorList>
            <person name="Zhou Z."/>
            <person name="Liu Y."/>
            <person name="Xu W."/>
            <person name="Pan J."/>
            <person name="Luo Z.H."/>
            <person name="Li M."/>
        </authorList>
    </citation>
    <scope>NUCLEOTIDE SEQUENCE [LARGE SCALE GENOMIC DNA]</scope>
    <source>
        <strain evidence="10">SpSt-464</strain>
    </source>
</reference>
<organism evidence="10">
    <name type="scientific">candidate division WOR-3 bacterium</name>
    <dbReference type="NCBI Taxonomy" id="2052148"/>
    <lineage>
        <taxon>Bacteria</taxon>
        <taxon>Bacteria division WOR-3</taxon>
    </lineage>
</organism>
<keyword evidence="6" id="KW-0862">Zinc</keyword>
<name>A0A7C3N7Y1_UNCW3</name>
<evidence type="ECO:0000256" key="9">
    <source>
        <dbReference type="ARBA" id="ARBA00049893"/>
    </source>
</evidence>
<dbReference type="InterPro" id="IPR038371">
    <property type="entry name" value="Cu_polyphenol_OxRdtase_sf"/>
</dbReference>
<comment type="catalytic activity">
    <reaction evidence="8">
        <text>adenosine + phosphate = alpha-D-ribose 1-phosphate + adenine</text>
        <dbReference type="Rhea" id="RHEA:27642"/>
        <dbReference type="ChEBI" id="CHEBI:16335"/>
        <dbReference type="ChEBI" id="CHEBI:16708"/>
        <dbReference type="ChEBI" id="CHEBI:43474"/>
        <dbReference type="ChEBI" id="CHEBI:57720"/>
        <dbReference type="EC" id="2.4.2.1"/>
    </reaction>
    <physiologicalReaction direction="left-to-right" evidence="8">
        <dbReference type="Rhea" id="RHEA:27643"/>
    </physiologicalReaction>
</comment>
<dbReference type="PANTHER" id="PTHR30616:SF2">
    <property type="entry name" value="PURINE NUCLEOSIDE PHOSPHORYLASE LACC1"/>
    <property type="match status" value="1"/>
</dbReference>
<evidence type="ECO:0000256" key="3">
    <source>
        <dbReference type="ARBA" id="ARBA00022679"/>
    </source>
</evidence>
<dbReference type="SUPFAM" id="SSF64438">
    <property type="entry name" value="CNF1/YfiH-like putative cysteine hydrolases"/>
    <property type="match status" value="1"/>
</dbReference>
<dbReference type="EMBL" id="DSTT01000001">
    <property type="protein sequence ID" value="HFK23144.1"/>
    <property type="molecule type" value="Genomic_DNA"/>
</dbReference>
<comment type="catalytic activity">
    <reaction evidence="7">
        <text>adenosine + H2O + H(+) = inosine + NH4(+)</text>
        <dbReference type="Rhea" id="RHEA:24408"/>
        <dbReference type="ChEBI" id="CHEBI:15377"/>
        <dbReference type="ChEBI" id="CHEBI:15378"/>
        <dbReference type="ChEBI" id="CHEBI:16335"/>
        <dbReference type="ChEBI" id="CHEBI:17596"/>
        <dbReference type="ChEBI" id="CHEBI:28938"/>
        <dbReference type="EC" id="3.5.4.4"/>
    </reaction>
    <physiologicalReaction direction="left-to-right" evidence="7">
        <dbReference type="Rhea" id="RHEA:24409"/>
    </physiologicalReaction>
</comment>
<comment type="caution">
    <text evidence="10">The sequence shown here is derived from an EMBL/GenBank/DDBJ whole genome shotgun (WGS) entry which is preliminary data.</text>
</comment>
<dbReference type="CDD" id="cd16833">
    <property type="entry name" value="YfiH"/>
    <property type="match status" value="1"/>
</dbReference>
<dbReference type="GO" id="GO:0016787">
    <property type="term" value="F:hydrolase activity"/>
    <property type="evidence" value="ECO:0007669"/>
    <property type="project" value="UniProtKB-KW"/>
</dbReference>
<accession>A0A7C3N7Y1</accession>
<dbReference type="PANTHER" id="PTHR30616">
    <property type="entry name" value="UNCHARACTERIZED PROTEIN YFIH"/>
    <property type="match status" value="1"/>
</dbReference>
<comment type="similarity">
    <text evidence="2">Belongs to the purine nucleoside phosphorylase YfiH/LACC1 family.</text>
</comment>
<evidence type="ECO:0000313" key="10">
    <source>
        <dbReference type="EMBL" id="HFK23144.1"/>
    </source>
</evidence>
<dbReference type="Pfam" id="PF02578">
    <property type="entry name" value="Cu-oxidase_4"/>
    <property type="match status" value="1"/>
</dbReference>
<keyword evidence="5" id="KW-0378">Hydrolase</keyword>
<dbReference type="GO" id="GO:0005507">
    <property type="term" value="F:copper ion binding"/>
    <property type="evidence" value="ECO:0007669"/>
    <property type="project" value="TreeGrafter"/>
</dbReference>
<evidence type="ECO:0000256" key="5">
    <source>
        <dbReference type="ARBA" id="ARBA00022801"/>
    </source>
</evidence>
<evidence type="ECO:0000256" key="1">
    <source>
        <dbReference type="ARBA" id="ARBA00000553"/>
    </source>
</evidence>
<evidence type="ECO:0000256" key="2">
    <source>
        <dbReference type="ARBA" id="ARBA00007353"/>
    </source>
</evidence>
<proteinExistence type="inferred from homology"/>
<dbReference type="InterPro" id="IPR011324">
    <property type="entry name" value="Cytotoxic_necrot_fac-like_cat"/>
</dbReference>
<dbReference type="AlphaFoldDB" id="A0A7C3N7Y1"/>
<comment type="catalytic activity">
    <reaction evidence="1">
        <text>inosine + phosphate = alpha-D-ribose 1-phosphate + hypoxanthine</text>
        <dbReference type="Rhea" id="RHEA:27646"/>
        <dbReference type="ChEBI" id="CHEBI:17368"/>
        <dbReference type="ChEBI" id="CHEBI:17596"/>
        <dbReference type="ChEBI" id="CHEBI:43474"/>
        <dbReference type="ChEBI" id="CHEBI:57720"/>
        <dbReference type="EC" id="2.4.2.1"/>
    </reaction>
    <physiologicalReaction direction="left-to-right" evidence="1">
        <dbReference type="Rhea" id="RHEA:27647"/>
    </physiologicalReaction>
</comment>
<dbReference type="GO" id="GO:0017061">
    <property type="term" value="F:S-methyl-5-thioadenosine phosphorylase activity"/>
    <property type="evidence" value="ECO:0007669"/>
    <property type="project" value="UniProtKB-EC"/>
</dbReference>
<keyword evidence="3" id="KW-0808">Transferase</keyword>
<gene>
    <name evidence="10" type="ORF">ENS15_00605</name>
</gene>
<comment type="catalytic activity">
    <reaction evidence="9">
        <text>S-methyl-5'-thioadenosine + phosphate = 5-(methylsulfanyl)-alpha-D-ribose 1-phosphate + adenine</text>
        <dbReference type="Rhea" id="RHEA:11852"/>
        <dbReference type="ChEBI" id="CHEBI:16708"/>
        <dbReference type="ChEBI" id="CHEBI:17509"/>
        <dbReference type="ChEBI" id="CHEBI:43474"/>
        <dbReference type="ChEBI" id="CHEBI:58533"/>
        <dbReference type="EC" id="2.4.2.28"/>
    </reaction>
    <physiologicalReaction direction="left-to-right" evidence="9">
        <dbReference type="Rhea" id="RHEA:11853"/>
    </physiologicalReaction>
</comment>